<dbReference type="PANTHER" id="PTHR14374">
    <property type="entry name" value="FOIE GRAS"/>
    <property type="match status" value="1"/>
</dbReference>
<name>A0AAU9WFM8_9CNID</name>
<feature type="non-terminal residue" evidence="3">
    <location>
        <position position="926"/>
    </location>
</feature>
<feature type="domain" description="Trafficking protein particle complex subunit 11" evidence="2">
    <location>
        <begin position="262"/>
        <end position="516"/>
    </location>
</feature>
<dbReference type="PANTHER" id="PTHR14374:SF0">
    <property type="entry name" value="TRAFFICKING PROTEIN PARTICLE COMPLEX SUBUNIT 11"/>
    <property type="match status" value="1"/>
</dbReference>
<evidence type="ECO:0000256" key="1">
    <source>
        <dbReference type="SAM" id="Phobius"/>
    </source>
</evidence>
<feature type="transmembrane region" description="Helical" evidence="1">
    <location>
        <begin position="737"/>
        <end position="757"/>
    </location>
</feature>
<dbReference type="AlphaFoldDB" id="A0AAU9WFM8"/>
<protein>
    <recommendedName>
        <fullName evidence="2">Trafficking protein particle complex subunit 11 domain-containing protein</fullName>
    </recommendedName>
</protein>
<keyword evidence="4" id="KW-1185">Reference proteome</keyword>
<proteinExistence type="predicted"/>
<keyword evidence="1" id="KW-0472">Membrane</keyword>
<accession>A0AAU9WFM8</accession>
<reference evidence="3 4" key="1">
    <citation type="submission" date="2022-05" db="EMBL/GenBank/DDBJ databases">
        <authorList>
            <consortium name="Genoscope - CEA"/>
            <person name="William W."/>
        </authorList>
    </citation>
    <scope>NUCLEOTIDE SEQUENCE [LARGE SCALE GENOMIC DNA]</scope>
</reference>
<evidence type="ECO:0000313" key="4">
    <source>
        <dbReference type="Proteomes" id="UP001159428"/>
    </source>
</evidence>
<dbReference type="EMBL" id="CALNXJ010000011">
    <property type="protein sequence ID" value="CAH3108335.1"/>
    <property type="molecule type" value="Genomic_DNA"/>
</dbReference>
<keyword evidence="1" id="KW-0812">Transmembrane</keyword>
<dbReference type="InterPro" id="IPR021773">
    <property type="entry name" value="TPC11"/>
</dbReference>
<organism evidence="3 4">
    <name type="scientific">Pocillopora meandrina</name>
    <dbReference type="NCBI Taxonomy" id="46732"/>
    <lineage>
        <taxon>Eukaryota</taxon>
        <taxon>Metazoa</taxon>
        <taxon>Cnidaria</taxon>
        <taxon>Anthozoa</taxon>
        <taxon>Hexacorallia</taxon>
        <taxon>Scleractinia</taxon>
        <taxon>Astrocoeniina</taxon>
        <taxon>Pocilloporidae</taxon>
        <taxon>Pocillopora</taxon>
    </lineage>
</organism>
<keyword evidence="1" id="KW-1133">Transmembrane helix</keyword>
<feature type="transmembrane region" description="Helical" evidence="1">
    <location>
        <begin position="675"/>
        <end position="696"/>
    </location>
</feature>
<dbReference type="Proteomes" id="UP001159428">
    <property type="component" value="Unassembled WGS sequence"/>
</dbReference>
<evidence type="ECO:0000313" key="3">
    <source>
        <dbReference type="EMBL" id="CAH3108335.1"/>
    </source>
</evidence>
<comment type="caution">
    <text evidence="3">The sequence shown here is derived from an EMBL/GenBank/DDBJ whole genome shotgun (WGS) entry which is preliminary data.</text>
</comment>
<dbReference type="Pfam" id="PF11817">
    <property type="entry name" value="Foie-gras_1"/>
    <property type="match status" value="1"/>
</dbReference>
<evidence type="ECO:0000259" key="2">
    <source>
        <dbReference type="Pfam" id="PF11817"/>
    </source>
</evidence>
<sequence>MAAASEFPTELATRPLGLTALMGLDINQKPLHKAIWESFSVNRHPERVPLSFRLLPIDHEFPKAKSKRSTYEWYIPKGILKTKWMHKHLYLSPAVVVMFYELDWDDVQWKDRQTECASKLERVRTSLQDQNTKVAVVLIQKNAPLPPGDDLQALERAATLCSACDLSAKSLFVLPHTDHLIGYTIRLENAFYDLAQSYYHGECRRVKAHKEFLNKGTHQLLLVRHQFKVAFFNELRQDPHSAIKHYRQAYSLLGEIKTTDMNILEIKVVAGFINYKICRLSFQASAPLDAISQFRKHVDLFKEKVGCPDLAFEHSAWLSKQFSLFGELFDEAIRNGLTALQTQHPGFYYQQAANNAIVRRQLCQGLCHTTTPLTMNPLENAGNLDFYGQRPWRQGFQGTEPPDAGIEKAGIIALQSQEIQVDHSWVIIPLLSSAVAQFKKYKSPRMKRYQMVQMGEEYYHARDYSKALLLLGKVTWDYRREKWWSLLTSVLITSLRCAYLVGNVEEYITLSLEFTGRYVENSPEEKTRCQTNLIHVMSNECPEPEPGCDFEWNARQSLIQSQQQQILPSFFLQGLVSCPFPHRFSKIAVFFSNQFYNQQCVVETGSAQGEGGLYLLPAKTKVIPFQLVPQPEDVGKLLQGSKPDLSVVSPAKFDRKLFSGGDCFKRDFRFKLSSLWFLGRLLEVRFLMGNFFSLSYNLPYFSPPFPRTSLPLASVRPIVHVLRAMRFRSVRNSYQCLILVICLFFYLFFFMQIIYTVDVQVEPNSSPVTCTCAKEESVVIKTVMPFEISLSLTVSRLLERLDQLFEEEPFLLLAGIKCTSPWPVTMVTTTLNMVISLQQGESASECYCLAVKEGVSKLKVVNIGSLALQWRRTSATDKFPVVVTELTFPSVTVESVPFAIQADLPAYGCVQSPLFVSYLVRNRTLQ</sequence>
<gene>
    <name evidence="3" type="ORF">PMEA_00002503</name>
</gene>